<evidence type="ECO:0008006" key="4">
    <source>
        <dbReference type="Google" id="ProtNLM"/>
    </source>
</evidence>
<dbReference type="RefSeq" id="WP_345416996.1">
    <property type="nucleotide sequence ID" value="NZ_BAABHO010000025.1"/>
</dbReference>
<evidence type="ECO:0000256" key="1">
    <source>
        <dbReference type="SAM" id="MobiDB-lite"/>
    </source>
</evidence>
<feature type="compositionally biased region" description="Low complexity" evidence="1">
    <location>
        <begin position="9"/>
        <end position="20"/>
    </location>
</feature>
<organism evidence="2 3">
    <name type="scientific">Actinomycetospora chlora</name>
    <dbReference type="NCBI Taxonomy" id="663608"/>
    <lineage>
        <taxon>Bacteria</taxon>
        <taxon>Bacillati</taxon>
        <taxon>Actinomycetota</taxon>
        <taxon>Actinomycetes</taxon>
        <taxon>Pseudonocardiales</taxon>
        <taxon>Pseudonocardiaceae</taxon>
        <taxon>Actinomycetospora</taxon>
    </lineage>
</organism>
<dbReference type="Proteomes" id="UP001500928">
    <property type="component" value="Unassembled WGS sequence"/>
</dbReference>
<dbReference type="EMBL" id="BAABHO010000025">
    <property type="protein sequence ID" value="GAA4794219.1"/>
    <property type="molecule type" value="Genomic_DNA"/>
</dbReference>
<feature type="region of interest" description="Disordered" evidence="1">
    <location>
        <begin position="104"/>
        <end position="123"/>
    </location>
</feature>
<keyword evidence="3" id="KW-1185">Reference proteome</keyword>
<name>A0ABP9BGF9_9PSEU</name>
<comment type="caution">
    <text evidence="2">The sequence shown here is derived from an EMBL/GenBank/DDBJ whole genome shotgun (WGS) entry which is preliminary data.</text>
</comment>
<evidence type="ECO:0000313" key="3">
    <source>
        <dbReference type="Proteomes" id="UP001500928"/>
    </source>
</evidence>
<proteinExistence type="predicted"/>
<evidence type="ECO:0000313" key="2">
    <source>
        <dbReference type="EMBL" id="GAA4794219.1"/>
    </source>
</evidence>
<gene>
    <name evidence="2" type="ORF">GCM10023200_32700</name>
</gene>
<sequence>MTAVTRRTASGPAGSAEAPPELGAAIRAALGYLADLTEPAEAVRDGRLDRMLRASVQAHLAGPRRAGGVGAALDEAAAAVRTACAHLAATELEDAYLALRAAVDRLPRRMDPPPDGDATAAPR</sequence>
<reference evidence="3" key="1">
    <citation type="journal article" date="2019" name="Int. J. Syst. Evol. Microbiol.">
        <title>The Global Catalogue of Microorganisms (GCM) 10K type strain sequencing project: providing services to taxonomists for standard genome sequencing and annotation.</title>
        <authorList>
            <consortium name="The Broad Institute Genomics Platform"/>
            <consortium name="The Broad Institute Genome Sequencing Center for Infectious Disease"/>
            <person name="Wu L."/>
            <person name="Ma J."/>
        </authorList>
    </citation>
    <scope>NUCLEOTIDE SEQUENCE [LARGE SCALE GENOMIC DNA]</scope>
    <source>
        <strain evidence="3">JCM 17979</strain>
    </source>
</reference>
<feature type="region of interest" description="Disordered" evidence="1">
    <location>
        <begin position="1"/>
        <end position="20"/>
    </location>
</feature>
<accession>A0ABP9BGF9</accession>
<protein>
    <recommendedName>
        <fullName evidence="4">HPt domain-containing protein</fullName>
    </recommendedName>
</protein>